<dbReference type="GO" id="GO:0003924">
    <property type="term" value="F:GTPase activity"/>
    <property type="evidence" value="ECO:0007669"/>
    <property type="project" value="InterPro"/>
</dbReference>
<comment type="caution">
    <text evidence="8">The sequence shown here is derived from an EMBL/GenBank/DDBJ whole genome shotgun (WGS) entry which is preliminary data.</text>
</comment>
<evidence type="ECO:0000313" key="8">
    <source>
        <dbReference type="EMBL" id="GJQ09847.1"/>
    </source>
</evidence>
<comment type="subcellular location">
    <subcellularLocation>
        <location evidence="1">Cytoplasm</location>
    </subcellularLocation>
</comment>
<dbReference type="Proteomes" id="UP001061958">
    <property type="component" value="Unassembled WGS sequence"/>
</dbReference>
<keyword evidence="4" id="KW-0547">Nucleotide-binding</keyword>
<dbReference type="InterPro" id="IPR054696">
    <property type="entry name" value="GTP-eEF1A_C"/>
</dbReference>
<reference evidence="8" key="1">
    <citation type="journal article" date="2022" name="Proc. Natl. Acad. Sci. U.S.A.">
        <title>Life cycle and functional genomics of the unicellular red alga Galdieria for elucidating algal and plant evolution and industrial use.</title>
        <authorList>
            <person name="Hirooka S."/>
            <person name="Itabashi T."/>
            <person name="Ichinose T.M."/>
            <person name="Onuma R."/>
            <person name="Fujiwara T."/>
            <person name="Yamashita S."/>
            <person name="Jong L.W."/>
            <person name="Tomita R."/>
            <person name="Iwane A.H."/>
            <person name="Miyagishima S.Y."/>
        </authorList>
    </citation>
    <scope>NUCLEOTIDE SEQUENCE</scope>
    <source>
        <strain evidence="8">NBRC 102759</strain>
    </source>
</reference>
<dbReference type="FunFam" id="3.40.50.300:FF:001202">
    <property type="entry name" value="Translation elongation factor EF-1 subunit alpha"/>
    <property type="match status" value="1"/>
</dbReference>
<keyword evidence="9" id="KW-1185">Reference proteome</keyword>
<reference evidence="8" key="2">
    <citation type="submission" date="2022-01" db="EMBL/GenBank/DDBJ databases">
        <authorList>
            <person name="Hirooka S."/>
            <person name="Miyagishima S.Y."/>
        </authorList>
    </citation>
    <scope>NUCLEOTIDE SEQUENCE</scope>
    <source>
        <strain evidence="8">NBRC 102759</strain>
    </source>
</reference>
<dbReference type="AlphaFoldDB" id="A0A9C7UNV0"/>
<dbReference type="OrthoDB" id="342024at2759"/>
<dbReference type="InterPro" id="IPR009001">
    <property type="entry name" value="Transl_elong_EF1A/Init_IF2_C"/>
</dbReference>
<accession>A0A9C7UNV0</accession>
<feature type="domain" description="Tr-type G" evidence="7">
    <location>
        <begin position="113"/>
        <end position="343"/>
    </location>
</feature>
<name>A0A9C7UNV0_9RHOD</name>
<dbReference type="EMBL" id="BQMJ01000011">
    <property type="protein sequence ID" value="GJQ09847.1"/>
    <property type="molecule type" value="Genomic_DNA"/>
</dbReference>
<dbReference type="InterPro" id="IPR050100">
    <property type="entry name" value="TRAFAC_GTPase_members"/>
</dbReference>
<feature type="region of interest" description="Disordered" evidence="6">
    <location>
        <begin position="1"/>
        <end position="106"/>
    </location>
</feature>
<dbReference type="FunFam" id="2.40.30.10:FF:000020">
    <property type="entry name" value="Translation elongation factor EF-1"/>
    <property type="match status" value="1"/>
</dbReference>
<dbReference type="GO" id="GO:0005737">
    <property type="term" value="C:cytoplasm"/>
    <property type="evidence" value="ECO:0007669"/>
    <property type="project" value="UniProtKB-SubCell"/>
</dbReference>
<evidence type="ECO:0000256" key="5">
    <source>
        <dbReference type="ARBA" id="ARBA00023134"/>
    </source>
</evidence>
<comment type="similarity">
    <text evidence="2">Belongs to the TRAFAC class translation factor GTPase superfamily. Classic translation factor GTPase family. EF-Tu/EF-1A subfamily.</text>
</comment>
<proteinExistence type="inferred from homology"/>
<dbReference type="InterPro" id="IPR000795">
    <property type="entry name" value="T_Tr_GTP-bd_dom"/>
</dbReference>
<feature type="compositionally biased region" description="Acidic residues" evidence="6">
    <location>
        <begin position="88"/>
        <end position="99"/>
    </location>
</feature>
<dbReference type="Pfam" id="PF22594">
    <property type="entry name" value="GTP-eEF1A_C"/>
    <property type="match status" value="1"/>
</dbReference>
<evidence type="ECO:0000256" key="2">
    <source>
        <dbReference type="ARBA" id="ARBA00007249"/>
    </source>
</evidence>
<keyword evidence="3" id="KW-0963">Cytoplasm</keyword>
<evidence type="ECO:0000259" key="7">
    <source>
        <dbReference type="PROSITE" id="PS51722"/>
    </source>
</evidence>
<dbReference type="CDD" id="cd04089">
    <property type="entry name" value="eRF3_II"/>
    <property type="match status" value="1"/>
</dbReference>
<organism evidence="8 9">
    <name type="scientific">Galdieria partita</name>
    <dbReference type="NCBI Taxonomy" id="83374"/>
    <lineage>
        <taxon>Eukaryota</taxon>
        <taxon>Rhodophyta</taxon>
        <taxon>Bangiophyceae</taxon>
        <taxon>Galdieriales</taxon>
        <taxon>Galdieriaceae</taxon>
        <taxon>Galdieria</taxon>
    </lineage>
</organism>
<dbReference type="InterPro" id="IPR009000">
    <property type="entry name" value="Transl_B-barrel_sf"/>
</dbReference>
<evidence type="ECO:0000256" key="3">
    <source>
        <dbReference type="ARBA" id="ARBA00022490"/>
    </source>
</evidence>
<keyword evidence="5" id="KW-0342">GTP-binding</keyword>
<dbReference type="GO" id="GO:0005525">
    <property type="term" value="F:GTP binding"/>
    <property type="evidence" value="ECO:0007669"/>
    <property type="project" value="UniProtKB-KW"/>
</dbReference>
<dbReference type="SUPFAM" id="SSF50465">
    <property type="entry name" value="EF-Tu/eEF-1alpha/eIF2-gamma C-terminal domain"/>
    <property type="match status" value="1"/>
</dbReference>
<protein>
    <recommendedName>
        <fullName evidence="7">Tr-type G domain-containing protein</fullName>
    </recommendedName>
</protein>
<sequence length="548" mass="61705">MNPQAKEFVPQSFLSKSLEEPIANGEEDSENLSKKPPVTGFQESWEDNLVGSEDQPTSKKEVESNLNTLSDQVRSLSVQERQKRTEEESSEGTWEEEEYEQRTRTANFDASSRKHVNIVFIGHVDAGKSTVSGHILYLTGMVDDRTMEKFEREAKAKNRETWKYAWALDTTEQERAKGKTEECGRAEFLTEHKHFTILDAPGHKNFVPQMIGGATQADIAVLVISARKGEFETGFERGGQTREHAMLAKTAGVRQLIVAVNKMDDPSILNPDGTWNKARYDECCEKLLPFLKQIGWKPQDIYWIPISGYTGQNLLEKVDPTVCKWYTSGPLLTILDELKPPQRAYDLKVRMPVTDKYKEMGTVVCGKLEAGVITKDQHLFMMPNRVEVVVDAIFIESTEVERAEPGDNVRLRIKGIEEEDIRIGFVLCEADAMVQGSTLFDAQIMLLDYKNIICAGYSCVMHVHAAVEECTIEKLLAQVDRKTNQVVQKRPKFLKPGMAAIARISVAQPICILPFKEFPQLGRFILRDEGKTVAVGIIQKVGNTITAD</sequence>
<evidence type="ECO:0000256" key="1">
    <source>
        <dbReference type="ARBA" id="ARBA00004496"/>
    </source>
</evidence>
<dbReference type="InterPro" id="IPR004161">
    <property type="entry name" value="EFTu-like_2"/>
</dbReference>
<feature type="compositionally biased region" description="Polar residues" evidence="6">
    <location>
        <begin position="64"/>
        <end position="79"/>
    </location>
</feature>
<dbReference type="PANTHER" id="PTHR23115">
    <property type="entry name" value="TRANSLATION FACTOR"/>
    <property type="match status" value="1"/>
</dbReference>
<dbReference type="Pfam" id="PF03144">
    <property type="entry name" value="GTP_EFTU_D2"/>
    <property type="match status" value="1"/>
</dbReference>
<dbReference type="PROSITE" id="PS51722">
    <property type="entry name" value="G_TR_2"/>
    <property type="match status" value="1"/>
</dbReference>
<evidence type="ECO:0000256" key="4">
    <source>
        <dbReference type="ARBA" id="ARBA00022741"/>
    </source>
</evidence>
<dbReference type="SUPFAM" id="SSF52540">
    <property type="entry name" value="P-loop containing nucleoside triphosphate hydrolases"/>
    <property type="match status" value="1"/>
</dbReference>
<dbReference type="Pfam" id="PF00009">
    <property type="entry name" value="GTP_EFTU"/>
    <property type="match status" value="1"/>
</dbReference>
<dbReference type="PRINTS" id="PR00315">
    <property type="entry name" value="ELONGATNFCT"/>
</dbReference>
<dbReference type="CDD" id="cd03704">
    <property type="entry name" value="eRF3_C_III"/>
    <property type="match status" value="1"/>
</dbReference>
<dbReference type="CDD" id="cd01883">
    <property type="entry name" value="EF1_alpha"/>
    <property type="match status" value="1"/>
</dbReference>
<evidence type="ECO:0000256" key="6">
    <source>
        <dbReference type="SAM" id="MobiDB-lite"/>
    </source>
</evidence>
<dbReference type="SUPFAM" id="SSF50447">
    <property type="entry name" value="Translation proteins"/>
    <property type="match status" value="1"/>
</dbReference>
<evidence type="ECO:0000313" key="9">
    <source>
        <dbReference type="Proteomes" id="UP001061958"/>
    </source>
</evidence>
<gene>
    <name evidence="8" type="ORF">GpartN1_g1638.t1</name>
</gene>
<dbReference type="InterPro" id="IPR027417">
    <property type="entry name" value="P-loop_NTPase"/>
</dbReference>
<dbReference type="Gene3D" id="2.40.30.10">
    <property type="entry name" value="Translation factors"/>
    <property type="match status" value="2"/>
</dbReference>
<dbReference type="Gene3D" id="3.40.50.300">
    <property type="entry name" value="P-loop containing nucleotide triphosphate hydrolases"/>
    <property type="match status" value="1"/>
</dbReference>